<comment type="caution">
    <text evidence="2">The sequence shown here is derived from an EMBL/GenBank/DDBJ whole genome shotgun (WGS) entry which is preliminary data.</text>
</comment>
<evidence type="ECO:0000259" key="1">
    <source>
        <dbReference type="SMART" id="SM00382"/>
    </source>
</evidence>
<feature type="domain" description="AAA+ ATPase" evidence="1">
    <location>
        <begin position="100"/>
        <end position="389"/>
    </location>
</feature>
<protein>
    <submittedName>
        <fullName evidence="2">DUF87 domain-containing protein</fullName>
    </submittedName>
</protein>
<dbReference type="PANTHER" id="PTHR42957:SF1">
    <property type="entry name" value="HELICASE MJ1565-RELATED"/>
    <property type="match status" value="1"/>
</dbReference>
<gene>
    <name evidence="2" type="ORF">GB882_06980</name>
</gene>
<dbReference type="InterPro" id="IPR008571">
    <property type="entry name" value="HerA-like"/>
</dbReference>
<evidence type="ECO:0000313" key="3">
    <source>
        <dbReference type="Proteomes" id="UP000429644"/>
    </source>
</evidence>
<accession>A0A7J9UUU8</accession>
<dbReference type="Proteomes" id="UP000429644">
    <property type="component" value="Unassembled WGS sequence"/>
</dbReference>
<dbReference type="PANTHER" id="PTHR42957">
    <property type="entry name" value="HELICASE MJ1565-RELATED"/>
    <property type="match status" value="1"/>
</dbReference>
<dbReference type="SMART" id="SM00382">
    <property type="entry name" value="AAA"/>
    <property type="match status" value="1"/>
</dbReference>
<dbReference type="Pfam" id="PF01935">
    <property type="entry name" value="DUF87"/>
    <property type="match status" value="1"/>
</dbReference>
<dbReference type="InterPro" id="IPR027417">
    <property type="entry name" value="P-loop_NTPase"/>
</dbReference>
<proteinExistence type="predicted"/>
<dbReference type="EMBL" id="WHPD01001523">
    <property type="protein sequence ID" value="MPV88405.1"/>
    <property type="molecule type" value="Genomic_DNA"/>
</dbReference>
<dbReference type="Gene3D" id="3.40.50.300">
    <property type="entry name" value="P-loop containing nucleotide triphosphate hydrolases"/>
    <property type="match status" value="2"/>
</dbReference>
<evidence type="ECO:0000313" key="2">
    <source>
        <dbReference type="EMBL" id="MPV88405.1"/>
    </source>
</evidence>
<dbReference type="AlphaFoldDB" id="A0A7J9UUU8"/>
<dbReference type="InterPro" id="IPR002789">
    <property type="entry name" value="HerA_central"/>
</dbReference>
<name>A0A7J9UUU8_9MICO</name>
<dbReference type="InterPro" id="IPR003593">
    <property type="entry name" value="AAA+_ATPase"/>
</dbReference>
<sequence length="445" mass="46848">MLEQAGRAWLGQVTDLAVASQTAGGAGLPGADAVTVRLATGSGVVLDGDGTPFHDAAVRPAAPAEVGDRLGHGPARRAGLTVGELLLAPGVPVTLDSGGLGRHTFLCGQSGSGKTYSLGVLLERLLAETTLRVIVLDPNSDYVGLGRLREGADPALAARYAPVLGDVAVWRNDPTADHQLRLRFADLDLAVRAAVLGLDPVRDREEYAVLSDIVGSQEAGRPLLTDAEQLLRAETRGARELGLRAVNLGVLGWRLWGPDLPSLVAELREPAARCTVVDLGSLDTVQEQRLVAEAVLSTLWETRLARRPCLVVLDEAHNICPADPPDDVSRLATDRAVQIAAEGRKYGLYLLTATQRPHRVDQNVVSQCDNLVLMRMNSAADLADLGRLFSFVPPGLFAGATSFGLGQALVAGKVLPQAAYVQMGRRVSEEGGGDVPAAWAAARPA</sequence>
<dbReference type="SUPFAM" id="SSF52540">
    <property type="entry name" value="P-loop containing nucleoside triphosphate hydrolases"/>
    <property type="match status" value="1"/>
</dbReference>
<dbReference type="OrthoDB" id="9806951at2"/>
<reference evidence="2 3" key="1">
    <citation type="submission" date="2019-10" db="EMBL/GenBank/DDBJ databases">
        <title>Georgenia wutianyii sp. nov. and Georgenia yuyongxinii sp. nov. isolated from plateau pika (Ochotona curzoniae) in the Qinghai-Tibet plateau of China.</title>
        <authorList>
            <person name="Tian Z."/>
        </authorList>
    </citation>
    <scope>NUCLEOTIDE SEQUENCE [LARGE SCALE GENOMIC DNA]</scope>
    <source>
        <strain evidence="2 3">JCM 15130</strain>
    </source>
</reference>
<organism evidence="2 3">
    <name type="scientific">Georgenia ruanii</name>
    <dbReference type="NCBI Taxonomy" id="348442"/>
    <lineage>
        <taxon>Bacteria</taxon>
        <taxon>Bacillati</taxon>
        <taxon>Actinomycetota</taxon>
        <taxon>Actinomycetes</taxon>
        <taxon>Micrococcales</taxon>
        <taxon>Bogoriellaceae</taxon>
        <taxon>Georgenia</taxon>
    </lineage>
</organism>
<keyword evidence="3" id="KW-1185">Reference proteome</keyword>